<keyword evidence="1" id="KW-0812">Transmembrane</keyword>
<sequence length="71" mass="8533">MKKYKNSFYCFFIGFILFSITIMWQNSLGPDSKTTDYFFVILFIQIISCLMILLAFFKIIIMKLKEINNRK</sequence>
<keyword evidence="1" id="KW-0472">Membrane</keyword>
<accession>A0A1V4DFF4</accession>
<comment type="caution">
    <text evidence="2">The sequence shown here is derived from an EMBL/GenBank/DDBJ whole genome shotgun (WGS) entry which is preliminary data.</text>
</comment>
<dbReference type="AlphaFoldDB" id="A0A1V4DFF4"/>
<dbReference type="Proteomes" id="UP000189970">
    <property type="component" value="Unassembled WGS sequence"/>
</dbReference>
<reference evidence="2 3" key="1">
    <citation type="submission" date="2017-02" db="EMBL/GenBank/DDBJ databases">
        <title>Vagococcus cremeus sp. nov., isolated from the small intestine of a marten, Martes flavigula.</title>
        <authorList>
            <person name="Tak E.J."/>
            <person name="Bae J.-W."/>
        </authorList>
    </citation>
    <scope>NUCLEOTIDE SEQUENCE [LARGE SCALE GENOMIC DNA]</scope>
    <source>
        <strain evidence="2 3">D7T301</strain>
    </source>
</reference>
<evidence type="ECO:0000313" key="2">
    <source>
        <dbReference type="EMBL" id="OPF87257.1"/>
    </source>
</evidence>
<name>A0A1V4DFF4_9ENTE</name>
<evidence type="ECO:0000313" key="3">
    <source>
        <dbReference type="Proteomes" id="UP000189970"/>
    </source>
</evidence>
<protein>
    <recommendedName>
        <fullName evidence="4">DUF3955 domain-containing protein</fullName>
    </recommendedName>
</protein>
<gene>
    <name evidence="2" type="ORF">BW731_03025</name>
</gene>
<feature type="transmembrane region" description="Helical" evidence="1">
    <location>
        <begin position="7"/>
        <end position="25"/>
    </location>
</feature>
<feature type="transmembrane region" description="Helical" evidence="1">
    <location>
        <begin position="37"/>
        <end position="61"/>
    </location>
</feature>
<evidence type="ECO:0008006" key="4">
    <source>
        <dbReference type="Google" id="ProtNLM"/>
    </source>
</evidence>
<proteinExistence type="predicted"/>
<organism evidence="2 3">
    <name type="scientific">Vagococcus martis</name>
    <dbReference type="NCBI Taxonomy" id="1768210"/>
    <lineage>
        <taxon>Bacteria</taxon>
        <taxon>Bacillati</taxon>
        <taxon>Bacillota</taxon>
        <taxon>Bacilli</taxon>
        <taxon>Lactobacillales</taxon>
        <taxon>Enterococcaceae</taxon>
        <taxon>Vagococcus</taxon>
    </lineage>
</organism>
<keyword evidence="1" id="KW-1133">Transmembrane helix</keyword>
<evidence type="ECO:0000256" key="1">
    <source>
        <dbReference type="SAM" id="Phobius"/>
    </source>
</evidence>
<keyword evidence="3" id="KW-1185">Reference proteome</keyword>
<dbReference type="EMBL" id="MVAB01000001">
    <property type="protein sequence ID" value="OPF87257.1"/>
    <property type="molecule type" value="Genomic_DNA"/>
</dbReference>